<keyword evidence="1" id="KW-1133">Transmembrane helix</keyword>
<evidence type="ECO:0008006" key="4">
    <source>
        <dbReference type="Google" id="ProtNLM"/>
    </source>
</evidence>
<reference evidence="2" key="2">
    <citation type="submission" date="2024-10" db="UniProtKB">
        <authorList>
            <consortium name="EnsemblProtists"/>
        </authorList>
    </citation>
    <scope>IDENTIFICATION</scope>
</reference>
<dbReference type="PANTHER" id="PTHR37471:SF1">
    <property type="entry name" value="AB HYDROLASE-1 DOMAIN-CONTAINING PROTEIN"/>
    <property type="match status" value="1"/>
</dbReference>
<reference evidence="3" key="1">
    <citation type="journal article" date="2013" name="Nature">
        <title>Pan genome of the phytoplankton Emiliania underpins its global distribution.</title>
        <authorList>
            <person name="Read B.A."/>
            <person name="Kegel J."/>
            <person name="Klute M.J."/>
            <person name="Kuo A."/>
            <person name="Lefebvre S.C."/>
            <person name="Maumus F."/>
            <person name="Mayer C."/>
            <person name="Miller J."/>
            <person name="Monier A."/>
            <person name="Salamov A."/>
            <person name="Young J."/>
            <person name="Aguilar M."/>
            <person name="Claverie J.M."/>
            <person name="Frickenhaus S."/>
            <person name="Gonzalez K."/>
            <person name="Herman E.K."/>
            <person name="Lin Y.C."/>
            <person name="Napier J."/>
            <person name="Ogata H."/>
            <person name="Sarno A.F."/>
            <person name="Shmutz J."/>
            <person name="Schroeder D."/>
            <person name="de Vargas C."/>
            <person name="Verret F."/>
            <person name="von Dassow P."/>
            <person name="Valentin K."/>
            <person name="Van de Peer Y."/>
            <person name="Wheeler G."/>
            <person name="Dacks J.B."/>
            <person name="Delwiche C.F."/>
            <person name="Dyhrman S.T."/>
            <person name="Glockner G."/>
            <person name="John U."/>
            <person name="Richards T."/>
            <person name="Worden A.Z."/>
            <person name="Zhang X."/>
            <person name="Grigoriev I.V."/>
            <person name="Allen A.E."/>
            <person name="Bidle K."/>
            <person name="Borodovsky M."/>
            <person name="Bowler C."/>
            <person name="Brownlee C."/>
            <person name="Cock J.M."/>
            <person name="Elias M."/>
            <person name="Gladyshev V.N."/>
            <person name="Groth M."/>
            <person name="Guda C."/>
            <person name="Hadaegh A."/>
            <person name="Iglesias-Rodriguez M.D."/>
            <person name="Jenkins J."/>
            <person name="Jones B.M."/>
            <person name="Lawson T."/>
            <person name="Leese F."/>
            <person name="Lindquist E."/>
            <person name="Lobanov A."/>
            <person name="Lomsadze A."/>
            <person name="Malik S.B."/>
            <person name="Marsh M.E."/>
            <person name="Mackinder L."/>
            <person name="Mock T."/>
            <person name="Mueller-Roeber B."/>
            <person name="Pagarete A."/>
            <person name="Parker M."/>
            <person name="Probert I."/>
            <person name="Quesneville H."/>
            <person name="Raines C."/>
            <person name="Rensing S.A."/>
            <person name="Riano-Pachon D.M."/>
            <person name="Richier S."/>
            <person name="Rokitta S."/>
            <person name="Shiraiwa Y."/>
            <person name="Soanes D.M."/>
            <person name="van der Giezen M."/>
            <person name="Wahlund T.M."/>
            <person name="Williams B."/>
            <person name="Wilson W."/>
            <person name="Wolfe G."/>
            <person name="Wurch L.L."/>
        </authorList>
    </citation>
    <scope>NUCLEOTIDE SEQUENCE</scope>
</reference>
<dbReference type="PaxDb" id="2903-EOD25985"/>
<dbReference type="RefSeq" id="XP_005778414.1">
    <property type="nucleotide sequence ID" value="XM_005778357.1"/>
</dbReference>
<feature type="transmembrane region" description="Helical" evidence="1">
    <location>
        <begin position="89"/>
        <end position="110"/>
    </location>
</feature>
<evidence type="ECO:0000313" key="3">
    <source>
        <dbReference type="Proteomes" id="UP000013827"/>
    </source>
</evidence>
<dbReference type="STRING" id="2903.R1EH47"/>
<dbReference type="InterPro" id="IPR029058">
    <property type="entry name" value="AB_hydrolase_fold"/>
</dbReference>
<dbReference type="GeneID" id="17271529"/>
<dbReference type="HOGENOM" id="CLU_724490_0_0_1"/>
<dbReference type="KEGG" id="ehx:EMIHUDRAFT_237259"/>
<sequence>MDTHTTNDATRFCRLLARALRRRLQPADGFGRLPEARHGPSSEEAARCVVRAAGASGCGGLFDREALPCSVGAEDGAIYRMWRWLSVAWPLNILLYVLTLPLAELLWCLASRHYLRVRSATPHVVRLGHADAAIALRYYRRLPKERTPAQLEALLRRWFHGQMPTREQALTPCHKPLLFYLVLQSNMRLTGRSLRRRGFRLHRRGNLRYWHRPAGRVSRREPPPMPVVFFHGVLGFLPYGLTIDLLAEMHAGAIYLPIFPTPLQLPELVVSLRGMLCGARAAFLANSVGSGLLGAVLERAPELAGAAVFSDPICFELSSGDRAMVVLEPSVQFCFRRTFWWTHNYIHPADLPCDALVVLGGCDTVADPHDVRQALEAYQRGCVERGETPRVRLEWHEGWLHGGLHSDEAAQRRIIRDVLTRPWEAHGEGGQREA</sequence>
<evidence type="ECO:0000256" key="1">
    <source>
        <dbReference type="SAM" id="Phobius"/>
    </source>
</evidence>
<dbReference type="SUPFAM" id="SSF53474">
    <property type="entry name" value="alpha/beta-Hydrolases"/>
    <property type="match status" value="1"/>
</dbReference>
<proteinExistence type="predicted"/>
<dbReference type="OMA" id="SRHYLRV"/>
<dbReference type="AlphaFoldDB" id="A0A0D3JR50"/>
<name>A0A0D3JR50_EMIH1</name>
<accession>A0A0D3JR50</accession>
<dbReference type="Proteomes" id="UP000013827">
    <property type="component" value="Unassembled WGS sequence"/>
</dbReference>
<keyword evidence="3" id="KW-1185">Reference proteome</keyword>
<protein>
    <recommendedName>
        <fullName evidence="4">Alpha/beta hydrolase fold-3 domain-containing protein</fullName>
    </recommendedName>
</protein>
<dbReference type="PANTHER" id="PTHR37471">
    <property type="entry name" value="UNNAMED PRODUCT"/>
    <property type="match status" value="1"/>
</dbReference>
<dbReference type="EnsemblProtists" id="EOD25985">
    <property type="protein sequence ID" value="EOD25985"/>
    <property type="gene ID" value="EMIHUDRAFT_237259"/>
</dbReference>
<keyword evidence="1" id="KW-0812">Transmembrane</keyword>
<organism evidence="2 3">
    <name type="scientific">Emiliania huxleyi (strain CCMP1516)</name>
    <dbReference type="NCBI Taxonomy" id="280463"/>
    <lineage>
        <taxon>Eukaryota</taxon>
        <taxon>Haptista</taxon>
        <taxon>Haptophyta</taxon>
        <taxon>Prymnesiophyceae</taxon>
        <taxon>Isochrysidales</taxon>
        <taxon>Noelaerhabdaceae</taxon>
        <taxon>Emiliania</taxon>
    </lineage>
</organism>
<keyword evidence="1" id="KW-0472">Membrane</keyword>
<evidence type="ECO:0000313" key="2">
    <source>
        <dbReference type="EnsemblProtists" id="EOD25985"/>
    </source>
</evidence>